<evidence type="ECO:0000313" key="4">
    <source>
        <dbReference type="EMBL" id="ABD11340.1"/>
    </source>
</evidence>
<dbReference type="AlphaFoldDB" id="Q2JBK2"/>
<dbReference type="InterPro" id="IPR001128">
    <property type="entry name" value="Cyt_P450"/>
</dbReference>
<keyword evidence="5" id="KW-1185">Reference proteome</keyword>
<dbReference type="SUPFAM" id="SSF48264">
    <property type="entry name" value="Cytochrome P450"/>
    <property type="match status" value="1"/>
</dbReference>
<dbReference type="Pfam" id="PF00067">
    <property type="entry name" value="p450"/>
    <property type="match status" value="1"/>
</dbReference>
<dbReference type="EMBL" id="CP000249">
    <property type="protein sequence ID" value="ABD11340.1"/>
    <property type="molecule type" value="Genomic_DNA"/>
</dbReference>
<dbReference type="HOGENOM" id="CLU_707192_0_0_11"/>
<name>Q2JBK2_FRACC</name>
<dbReference type="Proteomes" id="UP000001937">
    <property type="component" value="Chromosome"/>
</dbReference>
<dbReference type="CDD" id="cd00302">
    <property type="entry name" value="cytochrome_P450"/>
    <property type="match status" value="1"/>
</dbReference>
<dbReference type="InterPro" id="IPR002397">
    <property type="entry name" value="Cyt_P450_B"/>
</dbReference>
<dbReference type="PRINTS" id="PR00359">
    <property type="entry name" value="BP450"/>
</dbReference>
<keyword evidence="2" id="KW-0560">Oxidoreductase</keyword>
<organism evidence="4 5">
    <name type="scientific">Frankia casuarinae (strain DSM 45818 / CECT 9043 / HFP020203 / CcI3)</name>
    <dbReference type="NCBI Taxonomy" id="106370"/>
    <lineage>
        <taxon>Bacteria</taxon>
        <taxon>Bacillati</taxon>
        <taxon>Actinomycetota</taxon>
        <taxon>Actinomycetes</taxon>
        <taxon>Frankiales</taxon>
        <taxon>Frankiaceae</taxon>
        <taxon>Frankia</taxon>
    </lineage>
</organism>
<dbReference type="PROSITE" id="PS00086">
    <property type="entry name" value="CYTOCHROME_P450"/>
    <property type="match status" value="1"/>
</dbReference>
<dbReference type="GO" id="GO:0005506">
    <property type="term" value="F:iron ion binding"/>
    <property type="evidence" value="ECO:0007669"/>
    <property type="project" value="InterPro"/>
</dbReference>
<gene>
    <name evidence="4" type="ordered locus">Francci3_1965</name>
</gene>
<sequence length="400" mass="44198">MADPVVTDVGTSARKIDREDPNGGCPVVQGADGVWRISGYAAGQAVLRSLETKQAGLGIDASKAIPKRIRRPVLHSDGPEHRERRRLTARFFTLRRVDEHYRELMHRVADEQIDRLRRERSVDLSELSFALAVEVAAAVIGLTNSRPGMAARLERFAQGDLGPPNVTSIRGIRQFIRQNRHALAFYLADVRPAVRARRRRRTDDLISHMIDQGCTNAEIFAECVTFAPAGMITTREFINVAAWHLFTDDTLRARYHDADQTERIAILHEFLRLEPVISTLKRRTTADIQLPGPHGPLTIPAGAQIDIAVSSTNIDTQAIGADPYTVRPARPIGDGVSPAGLSFGDGPHKCPGAHVAIHETDIFLHKLFMLDGLHMASPPQVTLRDEIAAYELRGLVVTLD</sequence>
<reference evidence="4 5" key="1">
    <citation type="journal article" date="2007" name="Genome Res.">
        <title>Genome characteristics of facultatively symbiotic Frankia sp. strains reflect host range and host plant biogeography.</title>
        <authorList>
            <person name="Normand P."/>
            <person name="Lapierre P."/>
            <person name="Tisa L.S."/>
            <person name="Gogarten J.P."/>
            <person name="Alloisio N."/>
            <person name="Bagnarol E."/>
            <person name="Bassi C.A."/>
            <person name="Berry A.M."/>
            <person name="Bickhart D.M."/>
            <person name="Choisne N."/>
            <person name="Couloux A."/>
            <person name="Cournoyer B."/>
            <person name="Cruveiller S."/>
            <person name="Daubin V."/>
            <person name="Demange N."/>
            <person name="Francino M.P."/>
            <person name="Goltsman E."/>
            <person name="Huang Y."/>
            <person name="Kopp O.R."/>
            <person name="Labarre L."/>
            <person name="Lapidus A."/>
            <person name="Lavire C."/>
            <person name="Marechal J."/>
            <person name="Martinez M."/>
            <person name="Mastronunzio J.E."/>
            <person name="Mullin B.C."/>
            <person name="Niemann J."/>
            <person name="Pujic P."/>
            <person name="Rawnsley T."/>
            <person name="Rouy Z."/>
            <person name="Schenowitz C."/>
            <person name="Sellstedt A."/>
            <person name="Tavares F."/>
            <person name="Tomkins J.P."/>
            <person name="Vallenet D."/>
            <person name="Valverde C."/>
            <person name="Wall L.G."/>
            <person name="Wang Y."/>
            <person name="Medigue C."/>
            <person name="Benson D.R."/>
        </authorList>
    </citation>
    <scope>NUCLEOTIDE SEQUENCE [LARGE SCALE GENOMIC DNA]</scope>
    <source>
        <strain evidence="5">DSM 45818 / CECT 9043 / CcI3</strain>
    </source>
</reference>
<keyword evidence="2" id="KW-0479">Metal-binding</keyword>
<dbReference type="GO" id="GO:0020037">
    <property type="term" value="F:heme binding"/>
    <property type="evidence" value="ECO:0007669"/>
    <property type="project" value="InterPro"/>
</dbReference>
<dbReference type="PANTHER" id="PTHR46696">
    <property type="entry name" value="P450, PUTATIVE (EUROFUNG)-RELATED"/>
    <property type="match status" value="1"/>
</dbReference>
<keyword evidence="2" id="KW-0349">Heme</keyword>
<evidence type="ECO:0000256" key="3">
    <source>
        <dbReference type="SAM" id="MobiDB-lite"/>
    </source>
</evidence>
<keyword evidence="2" id="KW-0408">Iron</keyword>
<keyword evidence="2" id="KW-0503">Monooxygenase</keyword>
<dbReference type="RefSeq" id="WP_011436398.1">
    <property type="nucleotide sequence ID" value="NC_007777.1"/>
</dbReference>
<dbReference type="STRING" id="106370.Francci3_1965"/>
<feature type="region of interest" description="Disordered" evidence="3">
    <location>
        <begin position="1"/>
        <end position="25"/>
    </location>
</feature>
<comment type="similarity">
    <text evidence="1 2">Belongs to the cytochrome P450 family.</text>
</comment>
<dbReference type="GO" id="GO:0004497">
    <property type="term" value="F:monooxygenase activity"/>
    <property type="evidence" value="ECO:0007669"/>
    <property type="project" value="UniProtKB-KW"/>
</dbReference>
<accession>Q2JBK2</accession>
<evidence type="ECO:0000256" key="1">
    <source>
        <dbReference type="ARBA" id="ARBA00010617"/>
    </source>
</evidence>
<protein>
    <submittedName>
        <fullName evidence="4">Cytochrome P450</fullName>
    </submittedName>
</protein>
<evidence type="ECO:0000256" key="2">
    <source>
        <dbReference type="RuleBase" id="RU000461"/>
    </source>
</evidence>
<dbReference type="KEGG" id="fra:Francci3_1965"/>
<dbReference type="PANTHER" id="PTHR46696:SF1">
    <property type="entry name" value="CYTOCHROME P450 YJIB-RELATED"/>
    <property type="match status" value="1"/>
</dbReference>
<dbReference type="GO" id="GO:0016705">
    <property type="term" value="F:oxidoreductase activity, acting on paired donors, with incorporation or reduction of molecular oxygen"/>
    <property type="evidence" value="ECO:0007669"/>
    <property type="project" value="InterPro"/>
</dbReference>
<evidence type="ECO:0000313" key="5">
    <source>
        <dbReference type="Proteomes" id="UP000001937"/>
    </source>
</evidence>
<dbReference type="Gene3D" id="1.10.630.10">
    <property type="entry name" value="Cytochrome P450"/>
    <property type="match status" value="1"/>
</dbReference>
<dbReference type="PhylomeDB" id="Q2JBK2"/>
<proteinExistence type="inferred from homology"/>
<dbReference type="InterPro" id="IPR036396">
    <property type="entry name" value="Cyt_P450_sf"/>
</dbReference>
<dbReference type="InterPro" id="IPR017972">
    <property type="entry name" value="Cyt_P450_CS"/>
</dbReference>
<dbReference type="eggNOG" id="COG2124">
    <property type="taxonomic scope" value="Bacteria"/>
</dbReference>